<feature type="domain" description="DUF4367" evidence="3">
    <location>
        <begin position="243"/>
        <end position="320"/>
    </location>
</feature>
<organism evidence="4 5">
    <name type="scientific">Catenibacillus scindens</name>
    <dbReference type="NCBI Taxonomy" id="673271"/>
    <lineage>
        <taxon>Bacteria</taxon>
        <taxon>Bacillati</taxon>
        <taxon>Bacillota</taxon>
        <taxon>Clostridia</taxon>
        <taxon>Lachnospirales</taxon>
        <taxon>Lachnospiraceae</taxon>
        <taxon>Catenibacillus</taxon>
    </lineage>
</organism>
<keyword evidence="2" id="KW-0812">Transmembrane</keyword>
<evidence type="ECO:0000256" key="2">
    <source>
        <dbReference type="SAM" id="Phobius"/>
    </source>
</evidence>
<keyword evidence="5" id="KW-1185">Reference proteome</keyword>
<dbReference type="AlphaFoldDB" id="A0A7W8M4C2"/>
<feature type="region of interest" description="Disordered" evidence="1">
    <location>
        <begin position="1"/>
        <end position="60"/>
    </location>
</feature>
<name>A0A7W8M4C2_9FIRM</name>
<sequence>MTVKREECAAAESSDNTQKAQIKGDGAANDIHIYSDDSDRTVSEGETSDLEVGGPDQTDLEDEWFPEDDLLKEALQQYEDNMINELLSDTGDEKPFALSPEGRKNMEQLFTQWLGPEKAREIMDQEKKNYREDLRRWKQRRNARLLQYLKKGGMVAAAAVVVVILSIANFDDSLAFKLPEAGFEAVLKEDYTKLLPEKFIYNNNFGESEQNNTYEKNRYVLGRIIPNYRLIDSVDTYFVSYDIYENEETDDRYIFYQQRDSIKLGVNTEYSNVQELNTMYGLAQLYQFESGYGLAWQYNGYLFRIEGKLTEEQLTDLQESLRSEVKE</sequence>
<feature type="transmembrane region" description="Helical" evidence="2">
    <location>
        <begin position="148"/>
        <end position="168"/>
    </location>
</feature>
<dbReference type="Pfam" id="PF14285">
    <property type="entry name" value="DUF4367"/>
    <property type="match status" value="1"/>
</dbReference>
<keyword evidence="2" id="KW-0472">Membrane</keyword>
<dbReference type="Proteomes" id="UP000543642">
    <property type="component" value="Unassembled WGS sequence"/>
</dbReference>
<gene>
    <name evidence="4" type="ORF">HNP82_000546</name>
</gene>
<dbReference type="InterPro" id="IPR025377">
    <property type="entry name" value="DUF4367"/>
</dbReference>
<dbReference type="EMBL" id="JACHFW010000001">
    <property type="protein sequence ID" value="MBB5263452.1"/>
    <property type="molecule type" value="Genomic_DNA"/>
</dbReference>
<protein>
    <recommendedName>
        <fullName evidence="3">DUF4367 domain-containing protein</fullName>
    </recommendedName>
</protein>
<evidence type="ECO:0000313" key="4">
    <source>
        <dbReference type="EMBL" id="MBB5263452.1"/>
    </source>
</evidence>
<keyword evidence="2" id="KW-1133">Transmembrane helix</keyword>
<comment type="caution">
    <text evidence="4">The sequence shown here is derived from an EMBL/GenBank/DDBJ whole genome shotgun (WGS) entry which is preliminary data.</text>
</comment>
<evidence type="ECO:0000259" key="3">
    <source>
        <dbReference type="Pfam" id="PF14285"/>
    </source>
</evidence>
<evidence type="ECO:0000256" key="1">
    <source>
        <dbReference type="SAM" id="MobiDB-lite"/>
    </source>
</evidence>
<reference evidence="4 5" key="1">
    <citation type="submission" date="2020-08" db="EMBL/GenBank/DDBJ databases">
        <title>Genomic Encyclopedia of Type Strains, Phase IV (KMG-IV): sequencing the most valuable type-strain genomes for metagenomic binning, comparative biology and taxonomic classification.</title>
        <authorList>
            <person name="Goeker M."/>
        </authorList>
    </citation>
    <scope>NUCLEOTIDE SEQUENCE [LARGE SCALE GENOMIC DNA]</scope>
    <source>
        <strain evidence="4 5">DSM 106146</strain>
    </source>
</reference>
<feature type="compositionally biased region" description="Basic and acidic residues" evidence="1">
    <location>
        <begin position="33"/>
        <end position="43"/>
    </location>
</feature>
<dbReference type="RefSeq" id="WP_183771184.1">
    <property type="nucleotide sequence ID" value="NZ_JACHFW010000001.1"/>
</dbReference>
<proteinExistence type="predicted"/>
<accession>A0A7W8M4C2</accession>
<evidence type="ECO:0000313" key="5">
    <source>
        <dbReference type="Proteomes" id="UP000543642"/>
    </source>
</evidence>